<sequence length="307" mass="34950">MLGVHTGTASNVASMAEEVDFEHGDPTHKTANPEFGWDVDNNPLMNLMEFDQTSGVEDVPAQSSGSNVGNGMTHDQYQTSPIPITETTAQPEHGCSMPGCTFTSTWKYGIVWHIRNAHLELRTCCQCQQIFQDTGALGRHASETGHASFACAMENCEKTFSRYDVLQRHVRTHRTNVQRFTCPHCRRHRGADGFKRKDHLTQHLRNYHHIGVDNFDQYLAHQRSCPHEGCPDWRPTKSGWGRRSHVTDRRGHAFNKSSDYIAHMRKVHSESDFPCTEPDCDRVGQKGYFRMRDLLKHKLKAHGIPIE</sequence>
<dbReference type="PANTHER" id="PTHR46179:SF13">
    <property type="entry name" value="C2H2-TYPE DOMAIN-CONTAINING PROTEIN"/>
    <property type="match status" value="1"/>
</dbReference>
<organism evidence="10 11">
    <name type="scientific">Neofusicoccum ribis</name>
    <dbReference type="NCBI Taxonomy" id="45134"/>
    <lineage>
        <taxon>Eukaryota</taxon>
        <taxon>Fungi</taxon>
        <taxon>Dikarya</taxon>
        <taxon>Ascomycota</taxon>
        <taxon>Pezizomycotina</taxon>
        <taxon>Dothideomycetes</taxon>
        <taxon>Dothideomycetes incertae sedis</taxon>
        <taxon>Botryosphaeriales</taxon>
        <taxon>Botryosphaeriaceae</taxon>
        <taxon>Neofusicoccum</taxon>
    </lineage>
</organism>
<gene>
    <name evidence="10" type="ORF">SLS56_005022</name>
</gene>
<dbReference type="PANTHER" id="PTHR46179">
    <property type="entry name" value="ZINC FINGER PROTEIN"/>
    <property type="match status" value="1"/>
</dbReference>
<evidence type="ECO:0000259" key="9">
    <source>
        <dbReference type="PROSITE" id="PS50157"/>
    </source>
</evidence>
<evidence type="ECO:0000256" key="2">
    <source>
        <dbReference type="ARBA" id="ARBA00022723"/>
    </source>
</evidence>
<keyword evidence="4" id="KW-0862">Zinc</keyword>
<keyword evidence="5" id="KW-0805">Transcription regulation</keyword>
<keyword evidence="11" id="KW-1185">Reference proteome</keyword>
<dbReference type="EMBL" id="JAJVDC020000048">
    <property type="protein sequence ID" value="KAL1630347.1"/>
    <property type="molecule type" value="Genomic_DNA"/>
</dbReference>
<evidence type="ECO:0000256" key="6">
    <source>
        <dbReference type="ARBA" id="ARBA00023163"/>
    </source>
</evidence>
<accession>A0ABR3SUU5</accession>
<name>A0ABR3SUU5_9PEZI</name>
<dbReference type="InterPro" id="IPR036236">
    <property type="entry name" value="Znf_C2H2_sf"/>
</dbReference>
<evidence type="ECO:0000256" key="4">
    <source>
        <dbReference type="ARBA" id="ARBA00022833"/>
    </source>
</evidence>
<keyword evidence="6" id="KW-0804">Transcription</keyword>
<comment type="caution">
    <text evidence="10">The sequence shown here is derived from an EMBL/GenBank/DDBJ whole genome shotgun (WGS) entry which is preliminary data.</text>
</comment>
<keyword evidence="2" id="KW-0479">Metal-binding</keyword>
<evidence type="ECO:0000256" key="7">
    <source>
        <dbReference type="ARBA" id="ARBA00023242"/>
    </source>
</evidence>
<keyword evidence="7" id="KW-0539">Nucleus</keyword>
<protein>
    <recommendedName>
        <fullName evidence="9">C2H2-type domain-containing protein</fullName>
    </recommendedName>
</protein>
<evidence type="ECO:0000256" key="1">
    <source>
        <dbReference type="ARBA" id="ARBA00004123"/>
    </source>
</evidence>
<dbReference type="SMART" id="SM00355">
    <property type="entry name" value="ZnF_C2H2"/>
    <property type="match status" value="6"/>
</dbReference>
<dbReference type="Proteomes" id="UP001521116">
    <property type="component" value="Unassembled WGS sequence"/>
</dbReference>
<proteinExistence type="predicted"/>
<dbReference type="SUPFAM" id="SSF57667">
    <property type="entry name" value="beta-beta-alpha zinc fingers"/>
    <property type="match status" value="1"/>
</dbReference>
<evidence type="ECO:0000256" key="5">
    <source>
        <dbReference type="ARBA" id="ARBA00023015"/>
    </source>
</evidence>
<keyword evidence="3 8" id="KW-0863">Zinc-finger</keyword>
<evidence type="ECO:0000313" key="10">
    <source>
        <dbReference type="EMBL" id="KAL1630347.1"/>
    </source>
</evidence>
<reference evidence="10 11" key="1">
    <citation type="submission" date="2024-02" db="EMBL/GenBank/DDBJ databases">
        <title>De novo assembly and annotation of 12 fungi associated with fruit tree decline syndrome in Ontario, Canada.</title>
        <authorList>
            <person name="Sulman M."/>
            <person name="Ellouze W."/>
            <person name="Ilyukhin E."/>
        </authorList>
    </citation>
    <scope>NUCLEOTIDE SEQUENCE [LARGE SCALE GENOMIC DNA]</scope>
    <source>
        <strain evidence="10 11">M1-105</strain>
    </source>
</reference>
<dbReference type="PROSITE" id="PS50157">
    <property type="entry name" value="ZINC_FINGER_C2H2_2"/>
    <property type="match status" value="1"/>
</dbReference>
<evidence type="ECO:0000256" key="3">
    <source>
        <dbReference type="ARBA" id="ARBA00022771"/>
    </source>
</evidence>
<dbReference type="InterPro" id="IPR051061">
    <property type="entry name" value="Zinc_finger_trans_reg"/>
</dbReference>
<evidence type="ECO:0000313" key="11">
    <source>
        <dbReference type="Proteomes" id="UP001521116"/>
    </source>
</evidence>
<dbReference type="Gene3D" id="3.30.160.60">
    <property type="entry name" value="Classic Zinc Finger"/>
    <property type="match status" value="2"/>
</dbReference>
<feature type="domain" description="C2H2-type" evidence="9">
    <location>
        <begin position="149"/>
        <end position="178"/>
    </location>
</feature>
<evidence type="ECO:0000256" key="8">
    <source>
        <dbReference type="PROSITE-ProRule" id="PRU00042"/>
    </source>
</evidence>
<dbReference type="InterPro" id="IPR013087">
    <property type="entry name" value="Znf_C2H2_type"/>
</dbReference>
<dbReference type="PROSITE" id="PS00028">
    <property type="entry name" value="ZINC_FINGER_C2H2_1"/>
    <property type="match status" value="1"/>
</dbReference>
<comment type="subcellular location">
    <subcellularLocation>
        <location evidence="1">Nucleus</location>
    </subcellularLocation>
</comment>